<evidence type="ECO:0000313" key="2">
    <source>
        <dbReference type="EMBL" id="KAF2291562.1"/>
    </source>
</evidence>
<dbReference type="Proteomes" id="UP000467840">
    <property type="component" value="Chromosome 2"/>
</dbReference>
<dbReference type="EMBL" id="JAAGAX010000015">
    <property type="protein sequence ID" value="KAF2291562.1"/>
    <property type="molecule type" value="Genomic_DNA"/>
</dbReference>
<dbReference type="PANTHER" id="PTHR37701:SF13">
    <property type="entry name" value="C2H2-TYPE DOMAIN-CONTAINING PROTEIN"/>
    <property type="match status" value="1"/>
</dbReference>
<proteinExistence type="predicted"/>
<dbReference type="PANTHER" id="PTHR37701">
    <property type="entry name" value="METHYL-CPG-BINDING DOMAIN-CONTAINING PROTEIN 8"/>
    <property type="match status" value="1"/>
</dbReference>
<dbReference type="AlphaFoldDB" id="A0A6A6KRC8"/>
<organism evidence="2 3">
    <name type="scientific">Hevea brasiliensis</name>
    <name type="common">Para rubber tree</name>
    <name type="synonym">Siphonia brasiliensis</name>
    <dbReference type="NCBI Taxonomy" id="3981"/>
    <lineage>
        <taxon>Eukaryota</taxon>
        <taxon>Viridiplantae</taxon>
        <taxon>Streptophyta</taxon>
        <taxon>Embryophyta</taxon>
        <taxon>Tracheophyta</taxon>
        <taxon>Spermatophyta</taxon>
        <taxon>Magnoliopsida</taxon>
        <taxon>eudicotyledons</taxon>
        <taxon>Gunneridae</taxon>
        <taxon>Pentapetalae</taxon>
        <taxon>rosids</taxon>
        <taxon>fabids</taxon>
        <taxon>Malpighiales</taxon>
        <taxon>Euphorbiaceae</taxon>
        <taxon>Crotonoideae</taxon>
        <taxon>Micrandreae</taxon>
        <taxon>Hevea</taxon>
    </lineage>
</organism>
<sequence length="737" mass="82472">MKVDLLALGSMEDLYDYGEELRRLTMGMHTEAEMLGALQGLEGEWVTSRRKKKIVNASMLGDVLPRGWKLMLCIKKKAGYFWIACRRYISSNGQQFMSCKEFHHIYFKMQASQNFDYEDGNAQLAGKISFWECCRSLPLNMTSGDESNFPLEDRDYRVSPTPGKYKCHKCTMALMPDDLLQHLLPAHQRTSKSRRQGTSRMRGHCYNGDLGNHIKDCFKRIDASSGYMTIQRSTAPPLLGVRPDVVKSIGSDMATVAINSDIKINDEIISAIPNYKRKENTTGKSYCGMRDIVCSTINDKAEKMSEVANVVAVENYVCPEEGSQNCSLAAVGRKQACAIDGNEDQVCVSLMKALSGDSKELSSEGCYGGDQRYGSVNNVHGLSISIVMEMRSEMGSKEGLPSSLDETACFSNDKVNQVSARTLNKPKLDEVYDGALDGRSKNLMPDKNFESSLGEPSSNEQTHGNENSMNKDFDGKAKEEPRLEDLNPRKNESVIGFSTHTPTGVNVMSEFMWRTDEKNDLHGSFADTSSQLVHSTGCFPSCEVMSDKHGEYEINFLIPHSDESRVFSYDAEIDQRLDSSVWLDREALPLLPKIGSRHHVPTFLQGQVLCPVQFPVEWVIHAQPVAQTEMFLISLSQIEDEVHMRKGCQSEYHNLATFQCKGVDVEVAHPSNCNICKQQVDVIVLSIIVALVGSRDYTVEWYSQVAIDFGVPEGLEECILIDIKHVQLLICLYAFYS</sequence>
<feature type="compositionally biased region" description="Polar residues" evidence="1">
    <location>
        <begin position="450"/>
        <end position="468"/>
    </location>
</feature>
<feature type="region of interest" description="Disordered" evidence="1">
    <location>
        <begin position="436"/>
        <end position="488"/>
    </location>
</feature>
<evidence type="ECO:0000313" key="3">
    <source>
        <dbReference type="Proteomes" id="UP000467840"/>
    </source>
</evidence>
<keyword evidence="3" id="KW-1185">Reference proteome</keyword>
<dbReference type="InterPro" id="IPR037472">
    <property type="entry name" value="MBD8"/>
</dbReference>
<comment type="caution">
    <text evidence="2">The sequence shown here is derived from an EMBL/GenBank/DDBJ whole genome shotgun (WGS) entry which is preliminary data.</text>
</comment>
<reference evidence="2 3" key="1">
    <citation type="journal article" date="2020" name="Mol. Plant">
        <title>The Chromosome-Based Rubber Tree Genome Provides New Insights into Spurge Genome Evolution and Rubber Biosynthesis.</title>
        <authorList>
            <person name="Liu J."/>
            <person name="Shi C."/>
            <person name="Shi C.C."/>
            <person name="Li W."/>
            <person name="Zhang Q.J."/>
            <person name="Zhang Y."/>
            <person name="Li K."/>
            <person name="Lu H.F."/>
            <person name="Shi C."/>
            <person name="Zhu S.T."/>
            <person name="Xiao Z.Y."/>
            <person name="Nan H."/>
            <person name="Yue Y."/>
            <person name="Zhu X.G."/>
            <person name="Wu Y."/>
            <person name="Hong X.N."/>
            <person name="Fan G.Y."/>
            <person name="Tong Y."/>
            <person name="Zhang D."/>
            <person name="Mao C.L."/>
            <person name="Liu Y.L."/>
            <person name="Hao S.J."/>
            <person name="Liu W.Q."/>
            <person name="Lv M.Q."/>
            <person name="Zhang H.B."/>
            <person name="Liu Y."/>
            <person name="Hu-Tang G.R."/>
            <person name="Wang J.P."/>
            <person name="Wang J.H."/>
            <person name="Sun Y.H."/>
            <person name="Ni S.B."/>
            <person name="Chen W.B."/>
            <person name="Zhang X.C."/>
            <person name="Jiao Y.N."/>
            <person name="Eichler E.E."/>
            <person name="Li G.H."/>
            <person name="Liu X."/>
            <person name="Gao L.Z."/>
        </authorList>
    </citation>
    <scope>NUCLEOTIDE SEQUENCE [LARGE SCALE GENOMIC DNA]</scope>
    <source>
        <strain evidence="3">cv. GT1</strain>
        <tissue evidence="2">Leaf</tissue>
    </source>
</reference>
<protein>
    <submittedName>
        <fullName evidence="2">Uncharacterized protein</fullName>
    </submittedName>
</protein>
<evidence type="ECO:0000256" key="1">
    <source>
        <dbReference type="SAM" id="MobiDB-lite"/>
    </source>
</evidence>
<accession>A0A6A6KRC8</accession>
<gene>
    <name evidence="2" type="ORF">GH714_025640</name>
</gene>
<name>A0A6A6KRC8_HEVBR</name>
<feature type="compositionally biased region" description="Basic and acidic residues" evidence="1">
    <location>
        <begin position="469"/>
        <end position="488"/>
    </location>
</feature>